<feature type="binding site" evidence="17">
    <location>
        <position position="396"/>
    </location>
    <ligand>
        <name>(6S)-NADPHX</name>
        <dbReference type="ChEBI" id="CHEBI:64076"/>
    </ligand>
</feature>
<evidence type="ECO:0000256" key="3">
    <source>
        <dbReference type="ARBA" id="ARBA00006001"/>
    </source>
</evidence>
<dbReference type="PIRSF" id="PIRSF017184">
    <property type="entry name" value="Nnr"/>
    <property type="match status" value="1"/>
</dbReference>
<dbReference type="GO" id="GO:0052855">
    <property type="term" value="F:ADP-dependent NAD(P)H-hydrate dehydratase activity"/>
    <property type="evidence" value="ECO:0007669"/>
    <property type="project" value="UniProtKB-UniRule"/>
</dbReference>
<evidence type="ECO:0000259" key="21">
    <source>
        <dbReference type="PROSITE" id="PS51385"/>
    </source>
</evidence>
<dbReference type="InterPro" id="IPR000631">
    <property type="entry name" value="CARKD"/>
</dbReference>
<dbReference type="GO" id="GO:0016301">
    <property type="term" value="F:kinase activity"/>
    <property type="evidence" value="ECO:0007669"/>
    <property type="project" value="UniProtKB-KW"/>
</dbReference>
<keyword evidence="22" id="KW-0808">Transferase</keyword>
<feature type="binding site" evidence="17">
    <location>
        <position position="466"/>
    </location>
    <ligand>
        <name>AMP</name>
        <dbReference type="ChEBI" id="CHEBI:456215"/>
    </ligand>
</feature>
<comment type="catalytic activity">
    <reaction evidence="16 17 19">
        <text>(6S)-NADPHX + ADP = AMP + phosphate + NADPH + H(+)</text>
        <dbReference type="Rhea" id="RHEA:32235"/>
        <dbReference type="ChEBI" id="CHEBI:15378"/>
        <dbReference type="ChEBI" id="CHEBI:43474"/>
        <dbReference type="ChEBI" id="CHEBI:57783"/>
        <dbReference type="ChEBI" id="CHEBI:64076"/>
        <dbReference type="ChEBI" id="CHEBI:456215"/>
        <dbReference type="ChEBI" id="CHEBI:456216"/>
        <dbReference type="EC" id="4.2.1.136"/>
    </reaction>
</comment>
<dbReference type="InterPro" id="IPR004443">
    <property type="entry name" value="YjeF_N_dom"/>
</dbReference>
<evidence type="ECO:0000256" key="7">
    <source>
        <dbReference type="ARBA" id="ARBA00022840"/>
    </source>
</evidence>
<dbReference type="NCBIfam" id="TIGR00196">
    <property type="entry name" value="yjeF_cterm"/>
    <property type="match status" value="1"/>
</dbReference>
<comment type="function">
    <text evidence="14 19">Bifunctional enzyme that catalyzes the epimerization of the S- and R-forms of NAD(P)HX and the dehydration of the S-form of NAD(P)HX at the expense of ADP, which is converted to AMP. This allows the repair of both epimers of NAD(P)HX, a damaged form of NAD(P)H that is a result of enzymatic or heat-dependent hydration.</text>
</comment>
<feature type="binding site" evidence="18">
    <location>
        <begin position="69"/>
        <end position="73"/>
    </location>
    <ligand>
        <name>(6S)-NADPHX</name>
        <dbReference type="ChEBI" id="CHEBI:64076"/>
    </ligand>
</feature>
<dbReference type="EC" id="4.2.1.136" evidence="19"/>
<comment type="cofactor">
    <cofactor evidence="18 19">
        <name>K(+)</name>
        <dbReference type="ChEBI" id="CHEBI:29103"/>
    </cofactor>
    <text evidence="18 19">Binds 1 potassium ion per subunit.</text>
</comment>
<dbReference type="HAMAP" id="MF_01965">
    <property type="entry name" value="NADHX_dehydratase"/>
    <property type="match status" value="1"/>
</dbReference>
<dbReference type="GO" id="GO:0110051">
    <property type="term" value="P:metabolite repair"/>
    <property type="evidence" value="ECO:0007669"/>
    <property type="project" value="TreeGrafter"/>
</dbReference>
<protein>
    <recommendedName>
        <fullName evidence="19">Bifunctional NAD(P)H-hydrate repair enzyme</fullName>
    </recommendedName>
    <alternativeName>
        <fullName evidence="19">Nicotinamide nucleotide repair protein</fullName>
    </alternativeName>
    <domain>
        <recommendedName>
            <fullName evidence="19">ADP-dependent (S)-NAD(P)H-hydrate dehydratase</fullName>
            <ecNumber evidence="19">4.2.1.136</ecNumber>
        </recommendedName>
        <alternativeName>
            <fullName evidence="19">ADP-dependent NAD(P)HX dehydratase</fullName>
        </alternativeName>
    </domain>
    <domain>
        <recommendedName>
            <fullName evidence="19">NAD(P)H-hydrate epimerase</fullName>
            <ecNumber evidence="19">5.1.99.6</ecNumber>
        </recommendedName>
    </domain>
</protein>
<keyword evidence="7 17" id="KW-0067">ATP-binding</keyword>
<dbReference type="PROSITE" id="PS51385">
    <property type="entry name" value="YJEF_N"/>
    <property type="match status" value="1"/>
</dbReference>
<proteinExistence type="inferred from homology"/>
<accession>A0A285NGE0</accession>
<comment type="catalytic activity">
    <reaction evidence="15 17 19">
        <text>(6S)-NADHX + ADP = AMP + phosphate + NADH + H(+)</text>
        <dbReference type="Rhea" id="RHEA:32223"/>
        <dbReference type="ChEBI" id="CHEBI:15378"/>
        <dbReference type="ChEBI" id="CHEBI:43474"/>
        <dbReference type="ChEBI" id="CHEBI:57945"/>
        <dbReference type="ChEBI" id="CHEBI:64074"/>
        <dbReference type="ChEBI" id="CHEBI:456215"/>
        <dbReference type="ChEBI" id="CHEBI:456216"/>
        <dbReference type="EC" id="4.2.1.136"/>
    </reaction>
</comment>
<feature type="binding site" evidence="18">
    <location>
        <position position="163"/>
    </location>
    <ligand>
        <name>(6S)-NADPHX</name>
        <dbReference type="ChEBI" id="CHEBI:64076"/>
    </ligand>
</feature>
<feature type="binding site" evidence="17">
    <location>
        <begin position="437"/>
        <end position="441"/>
    </location>
    <ligand>
        <name>AMP</name>
        <dbReference type="ChEBI" id="CHEBI:456215"/>
    </ligand>
</feature>
<comment type="subunit">
    <text evidence="17">Homotetramer.</text>
</comment>
<keyword evidence="12 17" id="KW-0456">Lyase</keyword>
<comment type="catalytic activity">
    <reaction evidence="1 18 19">
        <text>(6R)-NADHX = (6S)-NADHX</text>
        <dbReference type="Rhea" id="RHEA:32215"/>
        <dbReference type="ChEBI" id="CHEBI:64074"/>
        <dbReference type="ChEBI" id="CHEBI:64075"/>
        <dbReference type="EC" id="5.1.99.6"/>
    </reaction>
</comment>
<dbReference type="EC" id="5.1.99.6" evidence="19"/>
<comment type="caution">
    <text evidence="18">Lacks conserved residue(s) required for the propagation of feature annotation.</text>
</comment>
<comment type="cofactor">
    <cofactor evidence="17">
        <name>Mg(2+)</name>
        <dbReference type="ChEBI" id="CHEBI:18420"/>
    </cofactor>
</comment>
<dbReference type="SUPFAM" id="SSF53613">
    <property type="entry name" value="Ribokinase-like"/>
    <property type="match status" value="1"/>
</dbReference>
<feature type="domain" description="YjeF N-terminal" evidence="21">
    <location>
        <begin position="16"/>
        <end position="220"/>
    </location>
</feature>
<evidence type="ECO:0000256" key="16">
    <source>
        <dbReference type="ARBA" id="ARBA00049209"/>
    </source>
</evidence>
<feature type="binding site" evidence="18">
    <location>
        <begin position="134"/>
        <end position="140"/>
    </location>
    <ligand>
        <name>(6S)-NADPHX</name>
        <dbReference type="ChEBI" id="CHEBI:64076"/>
    </ligand>
</feature>
<dbReference type="NCBIfam" id="TIGR00197">
    <property type="entry name" value="yjeF_nterm"/>
    <property type="match status" value="1"/>
</dbReference>
<evidence type="ECO:0000256" key="15">
    <source>
        <dbReference type="ARBA" id="ARBA00048238"/>
    </source>
</evidence>
<evidence type="ECO:0000256" key="12">
    <source>
        <dbReference type="ARBA" id="ARBA00023239"/>
    </source>
</evidence>
<dbReference type="GO" id="GO:0052856">
    <property type="term" value="F:NAD(P)HX epimerase activity"/>
    <property type="evidence" value="ECO:0007669"/>
    <property type="project" value="UniProtKB-UniRule"/>
</dbReference>
<evidence type="ECO:0000256" key="1">
    <source>
        <dbReference type="ARBA" id="ARBA00000013"/>
    </source>
</evidence>
<dbReference type="SUPFAM" id="SSF64153">
    <property type="entry name" value="YjeF N-terminal domain-like"/>
    <property type="match status" value="1"/>
</dbReference>
<dbReference type="PROSITE" id="PS01050">
    <property type="entry name" value="YJEF_C_2"/>
    <property type="match status" value="1"/>
</dbReference>
<feature type="binding site" evidence="18">
    <location>
        <position position="166"/>
    </location>
    <ligand>
        <name>K(+)</name>
        <dbReference type="ChEBI" id="CHEBI:29103"/>
    </ligand>
</feature>
<dbReference type="HAMAP" id="MF_01966">
    <property type="entry name" value="NADHX_epimerase"/>
    <property type="match status" value="1"/>
</dbReference>
<dbReference type="InterPro" id="IPR036652">
    <property type="entry name" value="YjeF_N_dom_sf"/>
</dbReference>
<feature type="binding site" evidence="17">
    <location>
        <position position="275"/>
    </location>
    <ligand>
        <name>(6S)-NADPHX</name>
        <dbReference type="ChEBI" id="CHEBI:64076"/>
    </ligand>
</feature>
<dbReference type="Pfam" id="PF03853">
    <property type="entry name" value="YjeF_N"/>
    <property type="match status" value="1"/>
</dbReference>
<comment type="function">
    <text evidence="17">Catalyzes the dehydration of the S-form of NAD(P)HX at the expense of ADP, which is converted to AMP. Together with NAD(P)HX epimerase, which catalyzes the epimerization of the S- and R-forms, the enzyme allows the repair of both epimers of NAD(P)HX, a damaged form of NAD(P)H that is a result of enzymatic or heat-dependent hydration.</text>
</comment>
<feature type="domain" description="YjeF C-terminal" evidence="20">
    <location>
        <begin position="240"/>
        <end position="521"/>
    </location>
</feature>
<keyword evidence="22" id="KW-0418">Kinase</keyword>
<dbReference type="AlphaFoldDB" id="A0A285NGE0"/>
<keyword evidence="6 17" id="KW-0547">Nucleotide-binding</keyword>
<name>A0A285NGE0_9HYPH</name>
<evidence type="ECO:0000256" key="11">
    <source>
        <dbReference type="ARBA" id="ARBA00023235"/>
    </source>
</evidence>
<evidence type="ECO:0000256" key="9">
    <source>
        <dbReference type="ARBA" id="ARBA00022958"/>
    </source>
</evidence>
<dbReference type="RefSeq" id="WP_244580025.1">
    <property type="nucleotide sequence ID" value="NZ_OBEL01000001.1"/>
</dbReference>
<comment type="function">
    <text evidence="18">Catalyzes the epimerization of the S- and R-forms of NAD(P)HX, a damaged form of NAD(P)H that is a result of enzymatic or heat-dependent hydration. This is a prerequisite for the S-specific NAD(P)H-hydrate dehydratase to allow the repair of both epimers of NAD(P)HX.</text>
</comment>
<keyword evidence="5 18" id="KW-0479">Metal-binding</keyword>
<keyword evidence="8 17" id="KW-0521">NADP</keyword>
<comment type="similarity">
    <text evidence="3 19">In the N-terminal section; belongs to the NnrE/AIBP family.</text>
</comment>
<feature type="binding site" evidence="18">
    <location>
        <position position="130"/>
    </location>
    <ligand>
        <name>K(+)</name>
        <dbReference type="ChEBI" id="CHEBI:29103"/>
    </ligand>
</feature>
<dbReference type="PANTHER" id="PTHR12592">
    <property type="entry name" value="ATP-DEPENDENT (S)-NAD(P)H-HYDRATE DEHYDRATASE FAMILY MEMBER"/>
    <property type="match status" value="1"/>
</dbReference>
<evidence type="ECO:0000256" key="4">
    <source>
        <dbReference type="ARBA" id="ARBA00009524"/>
    </source>
</evidence>
<dbReference type="InterPro" id="IPR030677">
    <property type="entry name" value="Nnr"/>
</dbReference>
<evidence type="ECO:0000256" key="8">
    <source>
        <dbReference type="ARBA" id="ARBA00022857"/>
    </source>
</evidence>
<evidence type="ECO:0000256" key="14">
    <source>
        <dbReference type="ARBA" id="ARBA00025153"/>
    </source>
</evidence>
<evidence type="ECO:0000256" key="10">
    <source>
        <dbReference type="ARBA" id="ARBA00023027"/>
    </source>
</evidence>
<evidence type="ECO:0000259" key="20">
    <source>
        <dbReference type="PROSITE" id="PS51383"/>
    </source>
</evidence>
<dbReference type="PANTHER" id="PTHR12592:SF0">
    <property type="entry name" value="ATP-DEPENDENT (S)-NAD(P)H-HYDRATE DEHYDRATASE"/>
    <property type="match status" value="1"/>
</dbReference>
<evidence type="ECO:0000256" key="5">
    <source>
        <dbReference type="ARBA" id="ARBA00022723"/>
    </source>
</evidence>
<keyword evidence="10 17" id="KW-0520">NAD</keyword>
<dbReference type="InterPro" id="IPR017953">
    <property type="entry name" value="Carbohydrate_kinase_pred_CS"/>
</dbReference>
<keyword evidence="11 18" id="KW-0413">Isomerase</keyword>
<sequence length="524" mass="54689">MSLSRDPLEILLPDQMSEADRLTIEGGIPGYDLMEKAGEAVARAAQDLLEEQTGSSASGMVCILCGPGNNGGDGLVAARLLEEEGWSAIVGCSVEVDMLRGDARLAADDWGEEIYPLSSGLWQDADLVIDALFGAGLDRPVTGELSELVDKLNESSLPVLSVDLPSGVEGASGLVRGAAVKAQRTVTFFARKPGHLLYPGSAYCGDLKLAQIGIEANVLDECGFVALVNDPWLWRSDLPEAIKPIEQMDAFRLADHKFHRGHCLVVSGGVSSSGAARLAARAALRAGTGLVTLAPPHDAVGVVAAQVTSVMVEPISEFMSFSKILSERNYDALLLGPGMGLDKEHAGLVSEALQQDGVVVLDADALTLVARFGMDGIEMLGASVPAKNGQLILTPHEGEFARLFPDLSHRLRGQNGRSKLSCAIEASKRSGAIIILKGADTVIASPEGAAVIQSDGVPYLATAGSGDVLAGTVAGLAGQGMIPFEAACAAVWFHKEAGKILGAGLISEDLPDCMPMLFARLFGE</sequence>
<dbReference type="CDD" id="cd01171">
    <property type="entry name" value="YXKO-related"/>
    <property type="match status" value="1"/>
</dbReference>
<organism evidence="22 23">
    <name type="scientific">Cohaesibacter gelatinilyticus</name>
    <dbReference type="NCBI Taxonomy" id="372072"/>
    <lineage>
        <taxon>Bacteria</taxon>
        <taxon>Pseudomonadati</taxon>
        <taxon>Pseudomonadota</taxon>
        <taxon>Alphaproteobacteria</taxon>
        <taxon>Hyphomicrobiales</taxon>
        <taxon>Cohaesibacteraceae</taxon>
    </lineage>
</organism>
<dbReference type="GO" id="GO:0005524">
    <property type="term" value="F:ATP binding"/>
    <property type="evidence" value="ECO:0007669"/>
    <property type="project" value="UniProtKB-UniRule"/>
</dbReference>
<reference evidence="22 23" key="1">
    <citation type="submission" date="2017-09" db="EMBL/GenBank/DDBJ databases">
        <authorList>
            <person name="Ehlers B."/>
            <person name="Leendertz F.H."/>
        </authorList>
    </citation>
    <scope>NUCLEOTIDE SEQUENCE [LARGE SCALE GENOMIC DNA]</scope>
    <source>
        <strain evidence="22 23">DSM 18289</strain>
    </source>
</reference>
<evidence type="ECO:0000313" key="23">
    <source>
        <dbReference type="Proteomes" id="UP000219439"/>
    </source>
</evidence>
<dbReference type="PROSITE" id="PS51383">
    <property type="entry name" value="YJEF_C_3"/>
    <property type="match status" value="1"/>
</dbReference>
<dbReference type="Gene3D" id="3.40.1190.20">
    <property type="match status" value="1"/>
</dbReference>
<evidence type="ECO:0000313" key="22">
    <source>
        <dbReference type="EMBL" id="SNZ07963.1"/>
    </source>
</evidence>
<comment type="similarity">
    <text evidence="4 19">In the C-terminal section; belongs to the NnrD/CARKD family.</text>
</comment>
<evidence type="ECO:0000256" key="2">
    <source>
        <dbReference type="ARBA" id="ARBA00000909"/>
    </source>
</evidence>
<dbReference type="Gene3D" id="3.40.50.10260">
    <property type="entry name" value="YjeF N-terminal domain"/>
    <property type="match status" value="1"/>
</dbReference>
<evidence type="ECO:0000256" key="18">
    <source>
        <dbReference type="HAMAP-Rule" id="MF_01966"/>
    </source>
</evidence>
<comment type="similarity">
    <text evidence="17">Belongs to the NnrD/CARKD family.</text>
</comment>
<evidence type="ECO:0000256" key="13">
    <source>
        <dbReference type="ARBA" id="ARBA00023268"/>
    </source>
</evidence>
<dbReference type="Pfam" id="PF01256">
    <property type="entry name" value="Carb_kinase"/>
    <property type="match status" value="1"/>
</dbReference>
<gene>
    <name evidence="18" type="primary">nnrE</name>
    <name evidence="17" type="synonym">nnrD</name>
    <name evidence="22" type="ORF">SAMN06265368_1361</name>
</gene>
<dbReference type="InterPro" id="IPR029056">
    <property type="entry name" value="Ribokinase-like"/>
</dbReference>
<dbReference type="GO" id="GO:0046872">
    <property type="term" value="F:metal ion binding"/>
    <property type="evidence" value="ECO:0007669"/>
    <property type="project" value="UniProtKB-UniRule"/>
</dbReference>
<dbReference type="EMBL" id="OBEL01000001">
    <property type="protein sequence ID" value="SNZ07963.1"/>
    <property type="molecule type" value="Genomic_DNA"/>
</dbReference>
<evidence type="ECO:0000256" key="17">
    <source>
        <dbReference type="HAMAP-Rule" id="MF_01965"/>
    </source>
</evidence>
<keyword evidence="13" id="KW-0511">Multifunctional enzyme</keyword>
<keyword evidence="23" id="KW-1185">Reference proteome</keyword>
<dbReference type="Proteomes" id="UP000219439">
    <property type="component" value="Unassembled WGS sequence"/>
</dbReference>
<keyword evidence="9 18" id="KW-0630">Potassium</keyword>
<dbReference type="GO" id="GO:0046496">
    <property type="term" value="P:nicotinamide nucleotide metabolic process"/>
    <property type="evidence" value="ECO:0007669"/>
    <property type="project" value="UniProtKB-UniRule"/>
</dbReference>
<feature type="binding site" evidence="17">
    <location>
        <position position="467"/>
    </location>
    <ligand>
        <name>(6S)-NADPHX</name>
        <dbReference type="ChEBI" id="CHEBI:64076"/>
    </ligand>
</feature>
<evidence type="ECO:0000256" key="19">
    <source>
        <dbReference type="PIRNR" id="PIRNR017184"/>
    </source>
</evidence>
<comment type="similarity">
    <text evidence="18">Belongs to the NnrE/AIBP family.</text>
</comment>
<feature type="binding site" evidence="17">
    <location>
        <position position="338"/>
    </location>
    <ligand>
        <name>(6S)-NADPHX</name>
        <dbReference type="ChEBI" id="CHEBI:64076"/>
    </ligand>
</feature>
<comment type="catalytic activity">
    <reaction evidence="2 18 19">
        <text>(6R)-NADPHX = (6S)-NADPHX</text>
        <dbReference type="Rhea" id="RHEA:32227"/>
        <dbReference type="ChEBI" id="CHEBI:64076"/>
        <dbReference type="ChEBI" id="CHEBI:64077"/>
        <dbReference type="EC" id="5.1.99.6"/>
    </reaction>
</comment>
<evidence type="ECO:0000256" key="6">
    <source>
        <dbReference type="ARBA" id="ARBA00022741"/>
    </source>
</evidence>
<feature type="binding site" evidence="18">
    <location>
        <position position="70"/>
    </location>
    <ligand>
        <name>K(+)</name>
        <dbReference type="ChEBI" id="CHEBI:29103"/>
    </ligand>
</feature>